<dbReference type="GO" id="GO:0009143">
    <property type="term" value="P:nucleoside triphosphate catabolic process"/>
    <property type="evidence" value="ECO:0007669"/>
    <property type="project" value="InterPro"/>
</dbReference>
<name>A0A0S7BTQ7_9CHLR</name>
<dbReference type="PANTHER" id="PTHR46523">
    <property type="entry name" value="DCTP PYROPHOSPHATASE 1"/>
    <property type="match status" value="1"/>
</dbReference>
<dbReference type="Pfam" id="PF12643">
    <property type="entry name" value="MazG-like"/>
    <property type="match status" value="1"/>
</dbReference>
<dbReference type="EMBL" id="DF968181">
    <property type="protein sequence ID" value="GAP40596.1"/>
    <property type="molecule type" value="Genomic_DNA"/>
</dbReference>
<proteinExistence type="predicted"/>
<dbReference type="PIRSF" id="PIRSF029826">
    <property type="entry name" value="UCP029826_pph"/>
    <property type="match status" value="1"/>
</dbReference>
<keyword evidence="2" id="KW-1185">Reference proteome</keyword>
<dbReference type="OrthoDB" id="9791898at2"/>
<dbReference type="PANTHER" id="PTHR46523:SF1">
    <property type="entry name" value="DCTP PYROPHOSPHATASE 1"/>
    <property type="match status" value="1"/>
</dbReference>
<protein>
    <submittedName>
        <fullName evidence="1">MazG nucleotide pyrophosphohydrolase domain</fullName>
    </submittedName>
</protein>
<gene>
    <name evidence="1" type="ORF">ATC1_13573</name>
</gene>
<accession>A0A0S7BTQ7</accession>
<dbReference type="RefSeq" id="WP_062280089.1">
    <property type="nucleotide sequence ID" value="NZ_DF968181.1"/>
</dbReference>
<dbReference type="InterPro" id="IPR025984">
    <property type="entry name" value="DCTPP"/>
</dbReference>
<dbReference type="Proteomes" id="UP000053370">
    <property type="component" value="Unassembled WGS sequence"/>
</dbReference>
<organism evidence="1">
    <name type="scientific">Flexilinea flocculi</name>
    <dbReference type="NCBI Taxonomy" id="1678840"/>
    <lineage>
        <taxon>Bacteria</taxon>
        <taxon>Bacillati</taxon>
        <taxon>Chloroflexota</taxon>
        <taxon>Anaerolineae</taxon>
        <taxon>Anaerolineales</taxon>
        <taxon>Anaerolineaceae</taxon>
        <taxon>Flexilinea</taxon>
    </lineage>
</organism>
<keyword evidence="1" id="KW-0378">Hydrolase</keyword>
<sequence length="101" mass="11908">MRTIEELSQMMTDLVRAKGWFDEDTKRKQTPRNMACSLSIEAAEVLEHFQWTDEILHKDELASELADVFLYLMQLAKISEIDLEDAVLRKIEVNYGRTWEE</sequence>
<evidence type="ECO:0000313" key="2">
    <source>
        <dbReference type="Proteomes" id="UP000053370"/>
    </source>
</evidence>
<dbReference type="AlphaFoldDB" id="A0A0S7BTQ7"/>
<dbReference type="GO" id="GO:0047429">
    <property type="term" value="F:nucleoside triphosphate diphosphatase activity"/>
    <property type="evidence" value="ECO:0007669"/>
    <property type="project" value="InterPro"/>
</dbReference>
<dbReference type="InterPro" id="IPR052555">
    <property type="entry name" value="dCTP_Pyrophosphatase"/>
</dbReference>
<dbReference type="STRING" id="1678840.ATC1_13573"/>
<dbReference type="SUPFAM" id="SSF101386">
    <property type="entry name" value="all-alpha NTP pyrophosphatases"/>
    <property type="match status" value="1"/>
</dbReference>
<evidence type="ECO:0000313" key="1">
    <source>
        <dbReference type="EMBL" id="GAP40596.1"/>
    </source>
</evidence>
<dbReference type="Gene3D" id="1.10.287.1080">
    <property type="entry name" value="MazG-like"/>
    <property type="match status" value="1"/>
</dbReference>
<reference evidence="1" key="1">
    <citation type="journal article" date="2015" name="Genome Announc.">
        <title>Draft Genome Sequence of Anaerolineae Strain TC1, a Novel Isolate from a Methanogenic Wastewater Treatment System.</title>
        <authorList>
            <person name="Matsuura N."/>
            <person name="Tourlousse D.M."/>
            <person name="Sun L."/>
            <person name="Toyonaga M."/>
            <person name="Kuroda K."/>
            <person name="Ohashi A."/>
            <person name="Cruz R."/>
            <person name="Yamaguchi T."/>
            <person name="Sekiguchi Y."/>
        </authorList>
    </citation>
    <scope>NUCLEOTIDE SEQUENCE [LARGE SCALE GENOMIC DNA]</scope>
    <source>
        <strain evidence="1">TC1</strain>
    </source>
</reference>